<dbReference type="PANTHER" id="PTHR43856">
    <property type="entry name" value="CARDIOLIPIN HYDROLASE"/>
    <property type="match status" value="1"/>
</dbReference>
<dbReference type="Proteomes" id="UP000317938">
    <property type="component" value="Unassembled WGS sequence"/>
</dbReference>
<keyword evidence="6" id="KW-1185">Reference proteome</keyword>
<proteinExistence type="inferred from homology"/>
<dbReference type="SUPFAM" id="SSF56024">
    <property type="entry name" value="Phospholipase D/nuclease"/>
    <property type="match status" value="1"/>
</dbReference>
<evidence type="ECO:0000256" key="2">
    <source>
        <dbReference type="ARBA" id="ARBA00012027"/>
    </source>
</evidence>
<comment type="caution">
    <text evidence="5">The sequence shown here is derived from an EMBL/GenBank/DDBJ whole genome shotgun (WGS) entry which is preliminary data.</text>
</comment>
<protein>
    <recommendedName>
        <fullName evidence="2">phospholipase D</fullName>
        <ecNumber evidence="2">3.1.4.4</ecNumber>
    </recommendedName>
</protein>
<keyword evidence="3" id="KW-0442">Lipid degradation</keyword>
<comment type="similarity">
    <text evidence="1">Belongs to the phospholipase D family.</text>
</comment>
<dbReference type="Gene3D" id="3.30.870.10">
    <property type="entry name" value="Endonuclease Chain A"/>
    <property type="match status" value="1"/>
</dbReference>
<evidence type="ECO:0000256" key="1">
    <source>
        <dbReference type="ARBA" id="ARBA00008664"/>
    </source>
</evidence>
<keyword evidence="4" id="KW-0443">Lipid metabolism</keyword>
<accession>A0ABY3F9P8</accession>
<sequence>MVLANNAKSHANTLRVRRALETLWSVPLKNLNEYQIKRDSELWPYHKFEDNSIIGENGVSVYFRNLEEKLIGHIKEANSVFGAVAWLTNTPILEAMSDKEHVQIIVQKEEFLKPDSKITNKADFKVKLREHYSKLKCSIFRGEFEEWLLSLTIMCSDGNTDNIEPVRCVGANNKYKKSAFPRMHNKFLIFANVEVVDDCGYPVNVIKPYAVWTGSFNFSYNATNSLENALYITDKKIVDAYFKEYSQIATMSEPLDWSKDWVSPEWVLG</sequence>
<reference evidence="5 6" key="1">
    <citation type="submission" date="2019-07" db="EMBL/GenBank/DDBJ databases">
        <title>Diversity of Bacteria from Kongsfjorden, Arctic.</title>
        <authorList>
            <person name="Yu Y."/>
        </authorList>
    </citation>
    <scope>NUCLEOTIDE SEQUENCE [LARGE SCALE GENOMIC DNA]</scope>
    <source>
        <strain evidence="5 6">SM1927</strain>
    </source>
</reference>
<dbReference type="InterPro" id="IPR051406">
    <property type="entry name" value="PLD_domain"/>
</dbReference>
<name>A0ABY3F9P8_9GAMM</name>
<gene>
    <name evidence="5" type="ORF">FQP85_18195</name>
</gene>
<dbReference type="EC" id="3.1.4.4" evidence="2"/>
<organism evidence="5 6">
    <name type="scientific">Pseudoalteromonas neustonica</name>
    <dbReference type="NCBI Taxonomy" id="1840331"/>
    <lineage>
        <taxon>Bacteria</taxon>
        <taxon>Pseudomonadati</taxon>
        <taxon>Pseudomonadota</taxon>
        <taxon>Gammaproteobacteria</taxon>
        <taxon>Alteromonadales</taxon>
        <taxon>Pseudoalteromonadaceae</taxon>
        <taxon>Pseudoalteromonas</taxon>
    </lineage>
</organism>
<dbReference type="PANTHER" id="PTHR43856:SF1">
    <property type="entry name" value="MITOCHONDRIAL CARDIOLIPIN HYDROLASE"/>
    <property type="match status" value="1"/>
</dbReference>
<evidence type="ECO:0000256" key="3">
    <source>
        <dbReference type="ARBA" id="ARBA00022963"/>
    </source>
</evidence>
<evidence type="ECO:0000313" key="6">
    <source>
        <dbReference type="Proteomes" id="UP000317938"/>
    </source>
</evidence>
<dbReference type="EMBL" id="VNFF01000021">
    <property type="protein sequence ID" value="TVU80786.1"/>
    <property type="molecule type" value="Genomic_DNA"/>
</dbReference>
<evidence type="ECO:0000256" key="4">
    <source>
        <dbReference type="ARBA" id="ARBA00023098"/>
    </source>
</evidence>
<evidence type="ECO:0000313" key="5">
    <source>
        <dbReference type="EMBL" id="TVU80786.1"/>
    </source>
</evidence>